<feature type="region of interest" description="Disordered" evidence="2">
    <location>
        <begin position="1"/>
        <end position="47"/>
    </location>
</feature>
<gene>
    <name evidence="4" type="ORF">MGAL_10B033714</name>
</gene>
<evidence type="ECO:0000313" key="5">
    <source>
        <dbReference type="Proteomes" id="UP000596742"/>
    </source>
</evidence>
<sequence length="607" mass="70466">MGKKRRTANRTGGRECRTRNPTKEVRSGRRRTAKKTQGRTRGEGPVETTDFSSEYIEFWLDSIHCYALPDKDSVLNSALPDTDVVLNSALPVKDGEQNCYLPDKDGDEVLNPPVIIIGTGIDKIEEEEDRCNAKKRFLSTLSGHEKRRHIRKSLFLSNTEPEKYTTEFDDLRKTIFEVATNIPKWGENLPTRWIVLEKEMDRYIAEEKELVISYEVAKQLAKISSFPNSEIESELDSFLKYEHEIGNLIFFDDIKSYIVLEPKWLVDIFKCFVSPLQFQEHFVEMTEWKKLESTGILRDSLIKKLFKKVPGFDSVKHTQFALQVMGKFDIIVKPTTLQGNEEYYIPCMINASDFETITEIFNVQSKNCSRTSWFCLDFNFLPPSFFNHLLVTLVKEYVLCTDEDGRVQLYRGIGIFNLEKNGCKKLVACLSENAIAVQVWEYHNEEQHTCNTNYSSIREYLISTVNLLQRRYKMNIQYTCFFKCPEGKYYKTGGKISCDETSEKYFCPEHRSTHSLEDLRKIWWQDEKDENTDQKAKGFGALTTSIAIKSTENNPISKYQKDRKINHVTIDDLAYVIVVKSTISKMMFLKSYNSIAYFISENNIPVK</sequence>
<evidence type="ECO:0000313" key="4">
    <source>
        <dbReference type="EMBL" id="VDI72009.1"/>
    </source>
</evidence>
<protein>
    <recommendedName>
        <fullName evidence="3">COR domain-containing protein</fullName>
    </recommendedName>
</protein>
<dbReference type="EMBL" id="UYJE01009282">
    <property type="protein sequence ID" value="VDI72009.1"/>
    <property type="molecule type" value="Genomic_DNA"/>
</dbReference>
<keyword evidence="1" id="KW-0677">Repeat</keyword>
<evidence type="ECO:0000256" key="2">
    <source>
        <dbReference type="SAM" id="MobiDB-lite"/>
    </source>
</evidence>
<dbReference type="InterPro" id="IPR036388">
    <property type="entry name" value="WH-like_DNA-bd_sf"/>
</dbReference>
<reference evidence="4" key="1">
    <citation type="submission" date="2018-11" db="EMBL/GenBank/DDBJ databases">
        <authorList>
            <person name="Alioto T."/>
            <person name="Alioto T."/>
        </authorList>
    </citation>
    <scope>NUCLEOTIDE SEQUENCE</scope>
</reference>
<feature type="compositionally biased region" description="Basic and acidic residues" evidence="2">
    <location>
        <begin position="12"/>
        <end position="27"/>
    </location>
</feature>
<dbReference type="Gene3D" id="1.10.10.10">
    <property type="entry name" value="Winged helix-like DNA-binding domain superfamily/Winged helix DNA-binding domain"/>
    <property type="match status" value="1"/>
</dbReference>
<dbReference type="Proteomes" id="UP000596742">
    <property type="component" value="Unassembled WGS sequence"/>
</dbReference>
<feature type="domain" description="COR" evidence="3">
    <location>
        <begin position="190"/>
        <end position="347"/>
    </location>
</feature>
<evidence type="ECO:0000259" key="3">
    <source>
        <dbReference type="Pfam" id="PF16095"/>
    </source>
</evidence>
<accession>A0A8B6H195</accession>
<name>A0A8B6H195_MYTGA</name>
<organism evidence="4 5">
    <name type="scientific">Mytilus galloprovincialis</name>
    <name type="common">Mediterranean mussel</name>
    <dbReference type="NCBI Taxonomy" id="29158"/>
    <lineage>
        <taxon>Eukaryota</taxon>
        <taxon>Metazoa</taxon>
        <taxon>Spiralia</taxon>
        <taxon>Lophotrochozoa</taxon>
        <taxon>Mollusca</taxon>
        <taxon>Bivalvia</taxon>
        <taxon>Autobranchia</taxon>
        <taxon>Pteriomorphia</taxon>
        <taxon>Mytilida</taxon>
        <taxon>Mytiloidea</taxon>
        <taxon>Mytilidae</taxon>
        <taxon>Mytilinae</taxon>
        <taxon>Mytilus</taxon>
    </lineage>
</organism>
<feature type="compositionally biased region" description="Basic residues" evidence="2">
    <location>
        <begin position="28"/>
        <end position="38"/>
    </location>
</feature>
<dbReference type="AlphaFoldDB" id="A0A8B6H195"/>
<dbReference type="Pfam" id="PF16095">
    <property type="entry name" value="COR-A"/>
    <property type="match status" value="1"/>
</dbReference>
<proteinExistence type="predicted"/>
<comment type="caution">
    <text evidence="4">The sequence shown here is derived from an EMBL/GenBank/DDBJ whole genome shotgun (WGS) entry which is preliminary data.</text>
</comment>
<evidence type="ECO:0000256" key="1">
    <source>
        <dbReference type="ARBA" id="ARBA00022737"/>
    </source>
</evidence>
<keyword evidence="5" id="KW-1185">Reference proteome</keyword>
<dbReference type="OrthoDB" id="6068183at2759"/>
<dbReference type="InterPro" id="IPR032171">
    <property type="entry name" value="COR-A"/>
</dbReference>